<dbReference type="PANTHER" id="PTHR11365">
    <property type="entry name" value="5-OXOPROLINASE RELATED"/>
    <property type="match status" value="1"/>
</dbReference>
<evidence type="ECO:0000259" key="3">
    <source>
        <dbReference type="Pfam" id="PF02538"/>
    </source>
</evidence>
<evidence type="ECO:0000256" key="1">
    <source>
        <dbReference type="ARBA" id="ARBA00010403"/>
    </source>
</evidence>
<organism evidence="6 7">
    <name type="scientific">Aquincola tertiaricarbonis</name>
    <dbReference type="NCBI Taxonomy" id="391953"/>
    <lineage>
        <taxon>Bacteria</taxon>
        <taxon>Pseudomonadati</taxon>
        <taxon>Pseudomonadota</taxon>
        <taxon>Betaproteobacteria</taxon>
        <taxon>Burkholderiales</taxon>
        <taxon>Sphaerotilaceae</taxon>
        <taxon>Aquincola</taxon>
    </lineage>
</organism>
<evidence type="ECO:0000259" key="2">
    <source>
        <dbReference type="Pfam" id="PF01968"/>
    </source>
</evidence>
<dbReference type="Pfam" id="PF05378">
    <property type="entry name" value="Hydant_A_N"/>
    <property type="match status" value="1"/>
</dbReference>
<evidence type="ECO:0000313" key="6">
    <source>
        <dbReference type="EMBL" id="URI09023.1"/>
    </source>
</evidence>
<dbReference type="RefSeq" id="WP_250197240.1">
    <property type="nucleotide sequence ID" value="NZ_CP097636.1"/>
</dbReference>
<evidence type="ECO:0000259" key="4">
    <source>
        <dbReference type="Pfam" id="PF05378"/>
    </source>
</evidence>
<keyword evidence="7" id="KW-1185">Reference proteome</keyword>
<dbReference type="Proteomes" id="UP001056201">
    <property type="component" value="Chromosome 2"/>
</dbReference>
<accession>A0ABY4S6J0</accession>
<feature type="domain" description="Hydantoinase/oxoprolinase N-terminal" evidence="4">
    <location>
        <begin position="7"/>
        <end position="185"/>
    </location>
</feature>
<dbReference type="InterPro" id="IPR049517">
    <property type="entry name" value="ACX-like_C"/>
</dbReference>
<dbReference type="PANTHER" id="PTHR11365:SF23">
    <property type="entry name" value="HYPOTHETICAL 5-OXOPROLINASE (EUROFUNG)-RELATED"/>
    <property type="match status" value="1"/>
</dbReference>
<feature type="domain" description="Acetophenone carboxylase-like C-terminal" evidence="5">
    <location>
        <begin position="643"/>
        <end position="684"/>
    </location>
</feature>
<gene>
    <name evidence="6" type="ORF">MW290_26000</name>
</gene>
<proteinExistence type="inferred from homology"/>
<dbReference type="InterPro" id="IPR045079">
    <property type="entry name" value="Oxoprolinase-like"/>
</dbReference>
<dbReference type="InterPro" id="IPR008040">
    <property type="entry name" value="Hydant_A_N"/>
</dbReference>
<feature type="domain" description="Hydantoinase A/oxoprolinase" evidence="2">
    <location>
        <begin position="205"/>
        <end position="491"/>
    </location>
</feature>
<dbReference type="Pfam" id="PF02538">
    <property type="entry name" value="Hydantoinase_B"/>
    <property type="match status" value="1"/>
</dbReference>
<dbReference type="InterPro" id="IPR002821">
    <property type="entry name" value="Hydantoinase_A"/>
</dbReference>
<sequence>MDPRWQFWIDRGGTFTDVVGRAPGGALHTLKLLSEDPGRYEDAAVEGIRRLLQLAPDEPVTPGLVACVKMGTTVATNALLERKGDRTLLVTTRGFRDALRIAYQARPRLFDRRILLPELLYEQVVEADERVAADGGVVRPLDEAALRPALQAAFDGGIRACAVVLMHGWRFAGHEAAVGALARDIGFTQVSISHQVSPLIKLVPRGDTTVVDAYLSPILRRYVDRVAAQMPGVRLLFMQSSGGLAEAHRFQGKDAILSGPAGGIVGMVRTAVAAGHPRVIGFDMGGTSTDVSHYAGEFERAFDTQVAGVRMRAPMMSIHTVAAGGGSIIRFDGARLRVGPESAGAHPGPASYRRGGPLATTDANVMLGRIQSAHFPALFGPRGNQPLDRAEVLHRFEAIALQMQQGSGRPVQAEEVAAGALQIAVANMANAIKRISVARGYDVTAYTLQCFGGAGGQHACAVADALGMRTVYVHPLAGVLSAYGMGLADQIVMREASVEQPLDEAGLGAAQHTLQALQRAALAELAVQAGQAGLAAEAAPAGSPFELRSRAQLRYRGTDTALAVPIADADTMRRSFEAAYRQRFAFLPPDKPLEIESVSVEAVLPGEALGSHLQAAAGPQPGGTPPRAEPVRMYCSADEQPAGWRDAWLFQREQLPAGAQVDGPAILAERNATTVVEPGWQALLLAGGAVELRRTRPRAQAQAVGTQADPVMLEVFNNLFMNIAEQMGLRLQNTAHSVNIKERLDFSCALFDGDGNLIANAPHMPVHLGSMSESIKSVIHRNPGMQPGEVFVLNDPYHGGTHLPDITVVTPVFLDADADVDTEADATRPAFYVASRGHHADVGGTTPGSMPPFSQTIADEGVLIDNVKLVEVGEGGPVLREQAMLQLLGSGPWPSRNPAQNLADLQAQIAANEKGVQELRAMVAQYGLPTVAAYMGHVQDNAEESVRRVITALKDGRFELPLDNGATIRVAVTVDAQARAATIDFTGTSDQLPNNFNAPKAVTMAAVLYVFRTLVDDDIPLNAGCLKPLQVIVPEGCMLNPRPPAAVVAGNVETSTCVTNALYGALGVMAAGQCTMNNFTFGNARHQYYETVSGGSGAGEGFDGTSVVQTHMTNSRLTDPEVLEFRFPVRLESYEVRAGSGGAGRWRGGDGGTRRMRFLEPMTASILSNGRVQGAFGLHGGQPGQVGSSHVERADGRVETLAHIGSAELQAGDVFVLNTPGGGGYGEPPA</sequence>
<comment type="similarity">
    <text evidence="1">Belongs to the oxoprolinase family.</text>
</comment>
<reference evidence="6" key="1">
    <citation type="submission" date="2022-05" db="EMBL/GenBank/DDBJ databases">
        <title>An RpoN-dependent PEP-CTERM gene is involved in floc formation of an Aquincola tertiaricarbonis strain.</title>
        <authorList>
            <person name="Qiu D."/>
            <person name="Xia M."/>
        </authorList>
    </citation>
    <scope>NUCLEOTIDE SEQUENCE</scope>
    <source>
        <strain evidence="6">RN12</strain>
    </source>
</reference>
<feature type="domain" description="Hydantoinase B/oxoprolinase" evidence="3">
    <location>
        <begin position="709"/>
        <end position="1228"/>
    </location>
</feature>
<evidence type="ECO:0000259" key="5">
    <source>
        <dbReference type="Pfam" id="PF19278"/>
    </source>
</evidence>
<dbReference type="Pfam" id="PF01968">
    <property type="entry name" value="Hydantoinase_A"/>
    <property type="match status" value="1"/>
</dbReference>
<dbReference type="EMBL" id="CP097636">
    <property type="protein sequence ID" value="URI09023.1"/>
    <property type="molecule type" value="Genomic_DNA"/>
</dbReference>
<dbReference type="Pfam" id="PF19278">
    <property type="entry name" value="Hydant_A_C"/>
    <property type="match status" value="1"/>
</dbReference>
<evidence type="ECO:0000313" key="7">
    <source>
        <dbReference type="Proteomes" id="UP001056201"/>
    </source>
</evidence>
<dbReference type="InterPro" id="IPR003692">
    <property type="entry name" value="Hydantoinase_B"/>
</dbReference>
<protein>
    <submittedName>
        <fullName evidence="6">Hydantoinase B/oxoprolinase family protein</fullName>
    </submittedName>
</protein>
<name>A0ABY4S6J0_AQUTE</name>